<feature type="region of interest" description="Disordered" evidence="7">
    <location>
        <begin position="685"/>
        <end position="747"/>
    </location>
</feature>
<feature type="domain" description="SH3" evidence="8">
    <location>
        <begin position="1059"/>
        <end position="1120"/>
    </location>
</feature>
<feature type="region of interest" description="Disordered" evidence="7">
    <location>
        <begin position="78"/>
        <end position="331"/>
    </location>
</feature>
<keyword evidence="5" id="KW-0597">Phosphoprotein</keyword>
<dbReference type="Gene3D" id="2.30.29.30">
    <property type="entry name" value="Pleckstrin-homology domain (PH domain)/Phosphotyrosine-binding domain (PTB)"/>
    <property type="match status" value="1"/>
</dbReference>
<feature type="compositionally biased region" description="Acidic residues" evidence="7">
    <location>
        <begin position="631"/>
        <end position="651"/>
    </location>
</feature>
<evidence type="ECO:0000256" key="3">
    <source>
        <dbReference type="ARBA" id="ARBA00022443"/>
    </source>
</evidence>
<dbReference type="GO" id="GO:0005737">
    <property type="term" value="C:cytoplasm"/>
    <property type="evidence" value="ECO:0007669"/>
    <property type="project" value="UniProtKB-SubCell"/>
</dbReference>
<dbReference type="GO" id="GO:0008432">
    <property type="term" value="F:JUN kinase binding"/>
    <property type="evidence" value="ECO:0007669"/>
    <property type="project" value="TreeGrafter"/>
</dbReference>
<evidence type="ECO:0000259" key="8">
    <source>
        <dbReference type="PROSITE" id="PS50002"/>
    </source>
</evidence>
<evidence type="ECO:0000313" key="9">
    <source>
        <dbReference type="Ensembl" id="ENSKMAP00000016771.1"/>
    </source>
</evidence>
<reference evidence="9" key="2">
    <citation type="submission" date="2025-09" db="UniProtKB">
        <authorList>
            <consortium name="Ensembl"/>
        </authorList>
    </citation>
    <scope>IDENTIFICATION</scope>
</reference>
<evidence type="ECO:0000256" key="2">
    <source>
        <dbReference type="ARBA" id="ARBA00009866"/>
    </source>
</evidence>
<feature type="compositionally biased region" description="Pro residues" evidence="7">
    <location>
        <begin position="99"/>
        <end position="111"/>
    </location>
</feature>
<feature type="compositionally biased region" description="Basic and acidic residues" evidence="7">
    <location>
        <begin position="831"/>
        <end position="844"/>
    </location>
</feature>
<dbReference type="PANTHER" id="PTHR47437:SF2">
    <property type="entry name" value="C-JUN-AMINO-TERMINAL KINASE-INTERACTING PROTEIN 2"/>
    <property type="match status" value="1"/>
</dbReference>
<dbReference type="InterPro" id="IPR001452">
    <property type="entry name" value="SH3_domain"/>
</dbReference>
<evidence type="ECO:0000256" key="5">
    <source>
        <dbReference type="ARBA" id="ARBA00022553"/>
    </source>
</evidence>
<comment type="subcellular location">
    <subcellularLocation>
        <location evidence="1">Cytoplasm</location>
    </subcellularLocation>
</comment>
<accession>A0A3Q3AKC8</accession>
<organism evidence="9 10">
    <name type="scientific">Kryptolebias marmoratus</name>
    <name type="common">Mangrove killifish</name>
    <name type="synonym">Rivulus marmoratus</name>
    <dbReference type="NCBI Taxonomy" id="37003"/>
    <lineage>
        <taxon>Eukaryota</taxon>
        <taxon>Metazoa</taxon>
        <taxon>Chordata</taxon>
        <taxon>Craniata</taxon>
        <taxon>Vertebrata</taxon>
        <taxon>Euteleostomi</taxon>
        <taxon>Actinopterygii</taxon>
        <taxon>Neopterygii</taxon>
        <taxon>Teleostei</taxon>
        <taxon>Neoteleostei</taxon>
        <taxon>Acanthomorphata</taxon>
        <taxon>Ovalentaria</taxon>
        <taxon>Atherinomorphae</taxon>
        <taxon>Cyprinodontiformes</taxon>
        <taxon>Rivulidae</taxon>
        <taxon>Kryptolebias</taxon>
    </lineage>
</organism>
<feature type="region of interest" description="Disordered" evidence="7">
    <location>
        <begin position="620"/>
        <end position="656"/>
    </location>
</feature>
<dbReference type="GO" id="GO:0046328">
    <property type="term" value="P:regulation of JNK cascade"/>
    <property type="evidence" value="ECO:0007669"/>
    <property type="project" value="InterPro"/>
</dbReference>
<feature type="compositionally biased region" description="Basic and acidic residues" evidence="7">
    <location>
        <begin position="708"/>
        <end position="733"/>
    </location>
</feature>
<dbReference type="PROSITE" id="PS50002">
    <property type="entry name" value="SH3"/>
    <property type="match status" value="1"/>
</dbReference>
<comment type="similarity">
    <text evidence="2">Belongs to the JIP scaffold family.</text>
</comment>
<evidence type="ECO:0000256" key="1">
    <source>
        <dbReference type="ARBA" id="ARBA00004496"/>
    </source>
</evidence>
<dbReference type="InterPro" id="IPR006020">
    <property type="entry name" value="PTB/PI_dom"/>
</dbReference>
<dbReference type="SUPFAM" id="SSF50729">
    <property type="entry name" value="PH domain-like"/>
    <property type="match status" value="1"/>
</dbReference>
<feature type="compositionally biased region" description="Polar residues" evidence="7">
    <location>
        <begin position="288"/>
        <end position="297"/>
    </location>
</feature>
<feature type="region of interest" description="Disordered" evidence="7">
    <location>
        <begin position="379"/>
        <end position="448"/>
    </location>
</feature>
<keyword evidence="10" id="KW-1185">Reference proteome</keyword>
<feature type="compositionally biased region" description="Acidic residues" evidence="7">
    <location>
        <begin position="698"/>
        <end position="707"/>
    </location>
</feature>
<dbReference type="InterPro" id="IPR011993">
    <property type="entry name" value="PH-like_dom_sf"/>
</dbReference>
<evidence type="ECO:0000256" key="6">
    <source>
        <dbReference type="PROSITE-ProRule" id="PRU00192"/>
    </source>
</evidence>
<dbReference type="SUPFAM" id="SSF50044">
    <property type="entry name" value="SH3-domain"/>
    <property type="match status" value="1"/>
</dbReference>
<dbReference type="Proteomes" id="UP000264800">
    <property type="component" value="Unplaced"/>
</dbReference>
<dbReference type="Pfam" id="PF00640">
    <property type="entry name" value="PID"/>
    <property type="match status" value="1"/>
</dbReference>
<keyword evidence="4" id="KW-0963">Cytoplasm</keyword>
<feature type="region of interest" description="Disordered" evidence="7">
    <location>
        <begin position="907"/>
        <end position="929"/>
    </location>
</feature>
<feature type="compositionally biased region" description="Polar residues" evidence="7">
    <location>
        <begin position="379"/>
        <end position="411"/>
    </location>
</feature>
<feature type="region of interest" description="Disordered" evidence="7">
    <location>
        <begin position="466"/>
        <end position="510"/>
    </location>
</feature>
<dbReference type="Ensembl" id="ENSKMAT00000017005.1">
    <property type="protein sequence ID" value="ENSKMAP00000016771.1"/>
    <property type="gene ID" value="ENSKMAG00000012506.1"/>
</dbReference>
<dbReference type="SMART" id="SM00462">
    <property type="entry name" value="PTB"/>
    <property type="match status" value="1"/>
</dbReference>
<dbReference type="CDD" id="cd01212">
    <property type="entry name" value="PTB_JIP"/>
    <property type="match status" value="1"/>
</dbReference>
<dbReference type="Pfam" id="PF14604">
    <property type="entry name" value="SH3_9"/>
    <property type="match status" value="1"/>
</dbReference>
<feature type="compositionally biased region" description="Polar residues" evidence="7">
    <location>
        <begin position="113"/>
        <end position="133"/>
    </location>
</feature>
<dbReference type="InterPro" id="IPR036028">
    <property type="entry name" value="SH3-like_dom_sf"/>
</dbReference>
<evidence type="ECO:0000256" key="4">
    <source>
        <dbReference type="ARBA" id="ARBA00022490"/>
    </source>
</evidence>
<dbReference type="FunFam" id="2.30.29.30:FF:000108">
    <property type="entry name" value="C-Jun-amino-terminal kinase-interacting protein 1 isoform X2"/>
    <property type="match status" value="1"/>
</dbReference>
<feature type="region of interest" description="Disordered" evidence="7">
    <location>
        <begin position="779"/>
        <end position="853"/>
    </location>
</feature>
<sequence>MADRAEMFSLSTFHSLSPPGCRPSHDISLEEFDDEDLSEITDDCGIGLNYDSDPYEKDSLILEKNDIHHPVCSFQDDFQEFEMIDDEDDDDEEEEVDPDAPPSPSVSPPLSPTLGTLKSRPTTLNLTTAVSQDSLNNNSSLSPKKGSWQDSLRNPASQGRLSPTHSCLVDGSHVTGQCPASPVSQAPGLQSKGTPPKQAGEGGNPQSPHRPLLCDMEGNRRERPEYGSFGHHRSHSGSTDFTEPKADPSIQTARVPSIDEHSQCSDTEVDHDLNSDHNHKHSNRRPTDTYTITSESGMEQENDLDLDGTSHCLSSTAPMGANDGADTPLSDEELEKDFEVEFMCKETYDIVCKEIQSSYVEFPSIESHEPALFSSYQSSSRSEVLDQSNSSEALSVSATVAEANDSTSPSSDPGIADMNQQGYVTSDQDKDLSSPGSDSDVEGELEAAFACGGPVVSNMISSISETELDLTSDESSSGRSSHLTNSIEEASSPTSDQELDPDTELEQDSGIVGLKASLLLGQPDPIKEGSLVPSPSPLPSPTIATPSPVDSPILPPESYDDDQALMGLQSVDDELSCEHQADPDETLPPTQFSEDRLSRPMVLEIEPDHGLESFKRSFYLPVGPRLMPTQDDYDETSEGDSESESEDDLSENSDSPWLLSNLVNRMISEGSYPISCPEECFKRQASVSDTISPSSDIGDGDSFNDEVQEIRAEMEESQERDKEGEGYHKERTARSQNNESLKKEVMKSSQLYMSNPIGDATSPLILECCAKNEQGTIDLNPVYTAKDCDKNSTHKPSKNAWSQEDEEPNNDLMMLESRRDLDSPSLSESVISDKDEGRETEPRPTSRSAASLERITEVKHSLTLDIPSAQTNRCFSLTYSTDNDEEEEEDGDSYPFLGSLRKQSYNDSDLELDSSPPIDSSVHNHSLPDHDLPLCEKDLALRQPNEDDGLAYDSMKYTLVVDENTTLELVSLRRCTSVLSDDSELSTPCDGEVLGRDEVNYVRKNGEVRPDLLSSSEDSSPEADLPFSKKFLNVFVNSTSRSSSTESFGLFSCTINGEERDQTHRAVYRFIPRHTDELELDVDDPLYVEEEEDDYWYRGYNMRTGEKGIFPGFYAQEVIGQSKELLGLKRNPAWIETFSVQFLGSVEVPYHQGNGILCAAMQKIAISRKRTVHVRPPSLCELEISLQGVKLIMSLEDEYDTLDEFDRCSHFFQMKNISFCGCHPRNNCYFGFITKHPMLNRFACHVFVSQESMRPVAECVGYVQIIIIMSITSNQRQCNSENSFAFPFFCYIIYIMSNLVKLQRVKFGFKGLLRETVSKYEASL</sequence>
<feature type="compositionally biased region" description="Polar residues" evidence="7">
    <location>
        <begin position="148"/>
        <end position="165"/>
    </location>
</feature>
<dbReference type="SMART" id="SM00326">
    <property type="entry name" value="SH3"/>
    <property type="match status" value="1"/>
</dbReference>
<feature type="compositionally biased region" description="Polar residues" evidence="7">
    <location>
        <begin position="473"/>
        <end position="496"/>
    </location>
</feature>
<feature type="compositionally biased region" description="Acidic residues" evidence="7">
    <location>
        <begin position="78"/>
        <end position="98"/>
    </location>
</feature>
<dbReference type="InterPro" id="IPR047178">
    <property type="entry name" value="JIP1_scaffold"/>
</dbReference>
<dbReference type="GO" id="GO:0005078">
    <property type="term" value="F:MAP-kinase scaffold activity"/>
    <property type="evidence" value="ECO:0007669"/>
    <property type="project" value="TreeGrafter"/>
</dbReference>
<proteinExistence type="inferred from homology"/>
<dbReference type="STRING" id="37003.ENSKMAP00000016771"/>
<dbReference type="GO" id="GO:0007254">
    <property type="term" value="P:JNK cascade"/>
    <property type="evidence" value="ECO:0007669"/>
    <property type="project" value="TreeGrafter"/>
</dbReference>
<dbReference type="Gene3D" id="2.30.30.40">
    <property type="entry name" value="SH3 Domains"/>
    <property type="match status" value="1"/>
</dbReference>
<evidence type="ECO:0000313" key="10">
    <source>
        <dbReference type="Proteomes" id="UP000264800"/>
    </source>
</evidence>
<dbReference type="PANTHER" id="PTHR47437">
    <property type="entry name" value="JNK-INTERACTING PROTEIN 1-LIKE PROTEIN"/>
    <property type="match status" value="1"/>
</dbReference>
<keyword evidence="3 6" id="KW-0728">SH3 domain</keyword>
<feature type="compositionally biased region" description="Low complexity" evidence="7">
    <location>
        <begin position="688"/>
        <end position="697"/>
    </location>
</feature>
<name>A0A3Q3AKC8_KRYMA</name>
<feature type="region of interest" description="Disordered" evidence="7">
    <location>
        <begin position="522"/>
        <end position="601"/>
    </location>
</feature>
<feature type="compositionally biased region" description="Acidic residues" evidence="7">
    <location>
        <begin position="497"/>
        <end position="507"/>
    </location>
</feature>
<feature type="compositionally biased region" description="Basic and acidic residues" evidence="7">
    <location>
        <begin position="257"/>
        <end position="277"/>
    </location>
</feature>
<dbReference type="FunFam" id="2.30.30.40:FF:000032">
    <property type="entry name" value="Putative C-Jun-amino-terminal kinase-interacting protein 2"/>
    <property type="match status" value="1"/>
</dbReference>
<feature type="compositionally biased region" description="Polar residues" evidence="7">
    <location>
        <begin position="182"/>
        <end position="193"/>
    </location>
</feature>
<dbReference type="GeneTree" id="ENSGT00940000160461"/>
<reference evidence="9" key="1">
    <citation type="submission" date="2025-08" db="UniProtKB">
        <authorList>
            <consortium name="Ensembl"/>
        </authorList>
    </citation>
    <scope>IDENTIFICATION</scope>
</reference>
<evidence type="ECO:0000256" key="7">
    <source>
        <dbReference type="SAM" id="MobiDB-lite"/>
    </source>
</evidence>
<protein>
    <submittedName>
        <fullName evidence="9">Mitogen-activated protein kinase 8 interacting protein 2</fullName>
    </submittedName>
</protein>